<dbReference type="EMBL" id="JAOQJU010000023">
    <property type="protein sequence ID" value="MCU6687606.1"/>
    <property type="molecule type" value="Genomic_DNA"/>
</dbReference>
<name>A0ABT2RQS5_9FIRM</name>
<keyword evidence="2" id="KW-1185">Reference proteome</keyword>
<sequence length="42" mass="4435">MANACVEAAVALFLSGYYLAKDILAICAAAGKVISRCGRDWE</sequence>
<protein>
    <submittedName>
        <fullName evidence="1">Uncharacterized protein</fullName>
    </submittedName>
</protein>
<dbReference type="RefSeq" id="WP_262575734.1">
    <property type="nucleotide sequence ID" value="NZ_JAOQJU010000023.1"/>
</dbReference>
<comment type="caution">
    <text evidence="1">The sequence shown here is derived from an EMBL/GenBank/DDBJ whole genome shotgun (WGS) entry which is preliminary data.</text>
</comment>
<evidence type="ECO:0000313" key="2">
    <source>
        <dbReference type="Proteomes" id="UP001652431"/>
    </source>
</evidence>
<accession>A0ABT2RQS5</accession>
<dbReference type="Proteomes" id="UP001652431">
    <property type="component" value="Unassembled WGS sequence"/>
</dbReference>
<organism evidence="1 2">
    <name type="scientific">Dorea acetigenes</name>
    <dbReference type="NCBI Taxonomy" id="2981787"/>
    <lineage>
        <taxon>Bacteria</taxon>
        <taxon>Bacillati</taxon>
        <taxon>Bacillota</taxon>
        <taxon>Clostridia</taxon>
        <taxon>Lachnospirales</taxon>
        <taxon>Lachnospiraceae</taxon>
        <taxon>Dorea</taxon>
    </lineage>
</organism>
<proteinExistence type="predicted"/>
<evidence type="ECO:0000313" key="1">
    <source>
        <dbReference type="EMBL" id="MCU6687606.1"/>
    </source>
</evidence>
<reference evidence="1 2" key="1">
    <citation type="journal article" date="2021" name="ISME Commun">
        <title>Automated analysis of genomic sequences facilitates high-throughput and comprehensive description of bacteria.</title>
        <authorList>
            <person name="Hitch T.C.A."/>
        </authorList>
    </citation>
    <scope>NUCLEOTIDE SEQUENCE [LARGE SCALE GENOMIC DNA]</scope>
    <source>
        <strain evidence="1 2">Sanger_03</strain>
    </source>
</reference>
<gene>
    <name evidence="1" type="ORF">OCV99_13875</name>
</gene>